<dbReference type="InterPro" id="IPR046053">
    <property type="entry name" value="DUF6011"/>
</dbReference>
<dbReference type="OrthoDB" id="4236408at2"/>
<sequence>MAERLADGYYAVPDPDNAATMTCWRVKDDGMHPHPAKAWYGPDRPLRKDAPGKPGTDEYIAWMRDYFDTWTAWARRVKDAIAADPVAAQRHFAAKTAHCCVCGRALTDGASKILGIGPDCREKVPNHVLMAHLAATRGEPSD</sequence>
<reference evidence="2 3" key="1">
    <citation type="submission" date="2018-03" db="EMBL/GenBank/DDBJ databases">
        <title>Genomic Encyclopedia of Type Strains, Phase III (KMG-III): the genomes of soil and plant-associated and newly described type strains.</title>
        <authorList>
            <person name="Whitman W."/>
        </authorList>
    </citation>
    <scope>NUCLEOTIDE SEQUENCE [LARGE SCALE GENOMIC DNA]</scope>
    <source>
        <strain evidence="2 3">CGMCC 4.7067</strain>
    </source>
</reference>
<evidence type="ECO:0000313" key="3">
    <source>
        <dbReference type="Proteomes" id="UP000238176"/>
    </source>
</evidence>
<dbReference type="Pfam" id="PF19474">
    <property type="entry name" value="DUF6011"/>
    <property type="match status" value="1"/>
</dbReference>
<dbReference type="Proteomes" id="UP000238176">
    <property type="component" value="Unassembled WGS sequence"/>
</dbReference>
<evidence type="ECO:0000256" key="1">
    <source>
        <dbReference type="SAM" id="MobiDB-lite"/>
    </source>
</evidence>
<feature type="region of interest" description="Disordered" evidence="1">
    <location>
        <begin position="35"/>
        <end position="54"/>
    </location>
</feature>
<comment type="caution">
    <text evidence="2">The sequence shown here is derived from an EMBL/GenBank/DDBJ whole genome shotgun (WGS) entry which is preliminary data.</text>
</comment>
<gene>
    <name evidence="2" type="ORF">B0I28_109119</name>
</gene>
<organism evidence="2 3">
    <name type="scientific">Glycomyces artemisiae</name>
    <dbReference type="NCBI Taxonomy" id="1076443"/>
    <lineage>
        <taxon>Bacteria</taxon>
        <taxon>Bacillati</taxon>
        <taxon>Actinomycetota</taxon>
        <taxon>Actinomycetes</taxon>
        <taxon>Glycomycetales</taxon>
        <taxon>Glycomycetaceae</taxon>
        <taxon>Glycomyces</taxon>
    </lineage>
</organism>
<accession>A0A2T0UEV6</accession>
<proteinExistence type="predicted"/>
<dbReference type="EMBL" id="PVTJ01000009">
    <property type="protein sequence ID" value="PRY56470.1"/>
    <property type="molecule type" value="Genomic_DNA"/>
</dbReference>
<evidence type="ECO:0000313" key="2">
    <source>
        <dbReference type="EMBL" id="PRY56470.1"/>
    </source>
</evidence>
<dbReference type="RefSeq" id="WP_106365896.1">
    <property type="nucleotide sequence ID" value="NZ_PVTJ01000009.1"/>
</dbReference>
<protein>
    <submittedName>
        <fullName evidence="2">Uncharacterized protein</fullName>
    </submittedName>
</protein>
<dbReference type="AlphaFoldDB" id="A0A2T0UEV6"/>
<name>A0A2T0UEV6_9ACTN</name>
<keyword evidence="3" id="KW-1185">Reference proteome</keyword>